<evidence type="ECO:0000313" key="3">
    <source>
        <dbReference type="Proteomes" id="UP001187343"/>
    </source>
</evidence>
<reference evidence="2" key="1">
    <citation type="submission" date="2023-08" db="EMBL/GenBank/DDBJ databases">
        <title>Chromosome-level Genome Assembly of mud carp (Cirrhinus molitorella).</title>
        <authorList>
            <person name="Liu H."/>
        </authorList>
    </citation>
    <scope>NUCLEOTIDE SEQUENCE</scope>
    <source>
        <strain evidence="2">Prfri</strain>
        <tissue evidence="2">Muscle</tissue>
    </source>
</reference>
<keyword evidence="1" id="KW-0472">Membrane</keyword>
<accession>A0AA88PLA8</accession>
<dbReference type="AlphaFoldDB" id="A0AA88PLA8"/>
<gene>
    <name evidence="2" type="ORF">Q8A67_019282</name>
</gene>
<name>A0AA88PLA8_9TELE</name>
<keyword evidence="1" id="KW-1133">Transmembrane helix</keyword>
<proteinExistence type="predicted"/>
<dbReference type="Proteomes" id="UP001187343">
    <property type="component" value="Unassembled WGS sequence"/>
</dbReference>
<comment type="caution">
    <text evidence="2">The sequence shown here is derived from an EMBL/GenBank/DDBJ whole genome shotgun (WGS) entry which is preliminary data.</text>
</comment>
<feature type="transmembrane region" description="Helical" evidence="1">
    <location>
        <begin position="51"/>
        <end position="67"/>
    </location>
</feature>
<dbReference type="EMBL" id="JAUYZG010000019">
    <property type="protein sequence ID" value="KAK2878491.1"/>
    <property type="molecule type" value="Genomic_DNA"/>
</dbReference>
<organism evidence="2 3">
    <name type="scientific">Cirrhinus molitorella</name>
    <name type="common">mud carp</name>
    <dbReference type="NCBI Taxonomy" id="172907"/>
    <lineage>
        <taxon>Eukaryota</taxon>
        <taxon>Metazoa</taxon>
        <taxon>Chordata</taxon>
        <taxon>Craniata</taxon>
        <taxon>Vertebrata</taxon>
        <taxon>Euteleostomi</taxon>
        <taxon>Actinopterygii</taxon>
        <taxon>Neopterygii</taxon>
        <taxon>Teleostei</taxon>
        <taxon>Ostariophysi</taxon>
        <taxon>Cypriniformes</taxon>
        <taxon>Cyprinidae</taxon>
        <taxon>Labeoninae</taxon>
        <taxon>Labeonini</taxon>
        <taxon>Cirrhinus</taxon>
    </lineage>
</organism>
<protein>
    <submittedName>
        <fullName evidence="2">Uncharacterized protein</fullName>
    </submittedName>
</protein>
<keyword evidence="3" id="KW-1185">Reference proteome</keyword>
<evidence type="ECO:0000256" key="1">
    <source>
        <dbReference type="SAM" id="Phobius"/>
    </source>
</evidence>
<sequence>MSEAPQQSYKPEKISVPHGHKQNAFCFSLLMNGASEHCSQTRGIQNPHEMPTWWTILILLVAFWTSIC</sequence>
<keyword evidence="1" id="KW-0812">Transmembrane</keyword>
<evidence type="ECO:0000313" key="2">
    <source>
        <dbReference type="EMBL" id="KAK2878491.1"/>
    </source>
</evidence>